<organism evidence="2 3">
    <name type="scientific">Panicum virgatum</name>
    <name type="common">Blackwell switchgrass</name>
    <dbReference type="NCBI Taxonomy" id="38727"/>
    <lineage>
        <taxon>Eukaryota</taxon>
        <taxon>Viridiplantae</taxon>
        <taxon>Streptophyta</taxon>
        <taxon>Embryophyta</taxon>
        <taxon>Tracheophyta</taxon>
        <taxon>Spermatophyta</taxon>
        <taxon>Magnoliopsida</taxon>
        <taxon>Liliopsida</taxon>
        <taxon>Poales</taxon>
        <taxon>Poaceae</taxon>
        <taxon>PACMAD clade</taxon>
        <taxon>Panicoideae</taxon>
        <taxon>Panicodae</taxon>
        <taxon>Paniceae</taxon>
        <taxon>Panicinae</taxon>
        <taxon>Panicum</taxon>
        <taxon>Panicum sect. Hiantes</taxon>
    </lineage>
</organism>
<proteinExistence type="predicted"/>
<evidence type="ECO:0000256" key="1">
    <source>
        <dbReference type="SAM" id="MobiDB-lite"/>
    </source>
</evidence>
<reference evidence="2" key="1">
    <citation type="submission" date="2020-05" db="EMBL/GenBank/DDBJ databases">
        <title>WGS assembly of Panicum virgatum.</title>
        <authorList>
            <person name="Lovell J.T."/>
            <person name="Jenkins J."/>
            <person name="Shu S."/>
            <person name="Juenger T.E."/>
            <person name="Schmutz J."/>
        </authorList>
    </citation>
    <scope>NUCLEOTIDE SEQUENCE</scope>
    <source>
        <strain evidence="2">AP13</strain>
    </source>
</reference>
<evidence type="ECO:0000313" key="3">
    <source>
        <dbReference type="Proteomes" id="UP000823388"/>
    </source>
</evidence>
<evidence type="ECO:0000313" key="2">
    <source>
        <dbReference type="EMBL" id="KAG2584480.1"/>
    </source>
</evidence>
<dbReference type="EMBL" id="CM029047">
    <property type="protein sequence ID" value="KAG2584480.1"/>
    <property type="molecule type" value="Genomic_DNA"/>
</dbReference>
<sequence>MFYSVDKFKAAYEALIPALPDKSQWAQSDHNFFMHPPLLKPTAGRRQNERFKGCTEGNTTKRKGSHQCKVCKNYGHRWYKCKDGDPDDIAAMLPEKGPLKKRKTNVAPPCESSIVPVGPKIMHFPPSWSASVTLGSGNSVRSGSGSNQPEPLSMEYPALPACETTPPPAISKPTTKKAAKGKAKEPKGKAQTAKGKAKAAGKKKKKKVSVPHDSPAMGTRSKTTP</sequence>
<feature type="compositionally biased region" description="Basic residues" evidence="1">
    <location>
        <begin position="195"/>
        <end position="209"/>
    </location>
</feature>
<name>A0A8T0RHG3_PANVG</name>
<feature type="region of interest" description="Disordered" evidence="1">
    <location>
        <begin position="135"/>
        <end position="225"/>
    </location>
</feature>
<gene>
    <name evidence="2" type="ORF">PVAP13_6KG308306</name>
</gene>
<keyword evidence="3" id="KW-1185">Reference proteome</keyword>
<comment type="caution">
    <text evidence="2">The sequence shown here is derived from an EMBL/GenBank/DDBJ whole genome shotgun (WGS) entry which is preliminary data.</text>
</comment>
<dbReference type="Proteomes" id="UP000823388">
    <property type="component" value="Chromosome 6K"/>
</dbReference>
<feature type="compositionally biased region" description="Low complexity" evidence="1">
    <location>
        <begin position="135"/>
        <end position="147"/>
    </location>
</feature>
<accession>A0A8T0RHG3</accession>
<protein>
    <submittedName>
        <fullName evidence="2">Uncharacterized protein</fullName>
    </submittedName>
</protein>
<dbReference type="AlphaFoldDB" id="A0A8T0RHG3"/>